<gene>
    <name evidence="2" type="ORF">CAAN4_B06700</name>
</gene>
<evidence type="ECO:0000313" key="3">
    <source>
        <dbReference type="Proteomes" id="UP001497600"/>
    </source>
</evidence>
<dbReference type="Proteomes" id="UP001497600">
    <property type="component" value="Chromosome B"/>
</dbReference>
<accession>A0ABP0EBY4</accession>
<name>A0ABP0EBY4_9ASCO</name>
<evidence type="ECO:0000313" key="2">
    <source>
        <dbReference type="EMBL" id="CAK7896770.1"/>
    </source>
</evidence>
<sequence length="228" mass="27052">MKHVPQRLSLRLSQIFYGRKQEISKDLRECTDLLDQLHENFTKENLVHLSDSFARVITKYPTINKIQESYINTKLSKYCLELDPSIRRKARVKPINEKHRFVKFLTNQTLCLSNIIQMMRNRDQNEQNNVQSVGNVQQEESNKTQSIHNKKQMKDNTRQRIENEKIIRSLKEQIKTYDAQIQEGKRLIGDMVNILLELYLSIDEGEYEALFHHTIPMEQIRYLANAYA</sequence>
<feature type="compositionally biased region" description="Low complexity" evidence="1">
    <location>
        <begin position="126"/>
        <end position="139"/>
    </location>
</feature>
<reference evidence="2 3" key="1">
    <citation type="submission" date="2024-01" db="EMBL/GenBank/DDBJ databases">
        <authorList>
            <consortium name="Genoscope - CEA"/>
            <person name="William W."/>
        </authorList>
    </citation>
    <scope>NUCLEOTIDE SEQUENCE [LARGE SCALE GENOMIC DNA]</scope>
    <source>
        <strain evidence="2 3">29B2s-10</strain>
    </source>
</reference>
<evidence type="ECO:0000256" key="1">
    <source>
        <dbReference type="SAM" id="MobiDB-lite"/>
    </source>
</evidence>
<feature type="region of interest" description="Disordered" evidence="1">
    <location>
        <begin position="126"/>
        <end position="160"/>
    </location>
</feature>
<protein>
    <submittedName>
        <fullName evidence="2">Uncharacterized protein</fullName>
    </submittedName>
</protein>
<keyword evidence="3" id="KW-1185">Reference proteome</keyword>
<organism evidence="2 3">
    <name type="scientific">[Candida] anglica</name>
    <dbReference type="NCBI Taxonomy" id="148631"/>
    <lineage>
        <taxon>Eukaryota</taxon>
        <taxon>Fungi</taxon>
        <taxon>Dikarya</taxon>
        <taxon>Ascomycota</taxon>
        <taxon>Saccharomycotina</taxon>
        <taxon>Pichiomycetes</taxon>
        <taxon>Debaryomycetaceae</taxon>
        <taxon>Kurtzmaniella</taxon>
    </lineage>
</organism>
<proteinExistence type="predicted"/>
<dbReference type="EMBL" id="OZ004254">
    <property type="protein sequence ID" value="CAK7896770.1"/>
    <property type="molecule type" value="Genomic_DNA"/>
</dbReference>